<keyword evidence="2" id="KW-1185">Reference proteome</keyword>
<evidence type="ECO:0000313" key="1">
    <source>
        <dbReference type="EMBL" id="VDP57975.1"/>
    </source>
</evidence>
<gene>
    <name evidence="1" type="ORF">SMTD_LOCUS11386</name>
</gene>
<sequence length="62" mass="6832">MSSVPAPFIAFNNFAAKYRGLFCIQRTIDSKALSVCPCISDFKASSILRLPSDVYSLNTARK</sequence>
<name>A0A3P8FSZ0_9TREM</name>
<organism evidence="1 2">
    <name type="scientific">Schistosoma mattheei</name>
    <dbReference type="NCBI Taxonomy" id="31246"/>
    <lineage>
        <taxon>Eukaryota</taxon>
        <taxon>Metazoa</taxon>
        <taxon>Spiralia</taxon>
        <taxon>Lophotrochozoa</taxon>
        <taxon>Platyhelminthes</taxon>
        <taxon>Trematoda</taxon>
        <taxon>Digenea</taxon>
        <taxon>Strigeidida</taxon>
        <taxon>Schistosomatoidea</taxon>
        <taxon>Schistosomatidae</taxon>
        <taxon>Schistosoma</taxon>
    </lineage>
</organism>
<dbReference type="Proteomes" id="UP000269396">
    <property type="component" value="Unassembled WGS sequence"/>
</dbReference>
<dbReference type="EMBL" id="UZAL01031411">
    <property type="protein sequence ID" value="VDP57975.1"/>
    <property type="molecule type" value="Genomic_DNA"/>
</dbReference>
<dbReference type="AlphaFoldDB" id="A0A3P8FSZ0"/>
<accession>A0A3P8FSZ0</accession>
<proteinExistence type="predicted"/>
<reference evidence="1 2" key="1">
    <citation type="submission" date="2018-11" db="EMBL/GenBank/DDBJ databases">
        <authorList>
            <consortium name="Pathogen Informatics"/>
        </authorList>
    </citation>
    <scope>NUCLEOTIDE SEQUENCE [LARGE SCALE GENOMIC DNA]</scope>
    <source>
        <strain>Denwood</strain>
        <strain evidence="2">Zambia</strain>
    </source>
</reference>
<protein>
    <submittedName>
        <fullName evidence="1">Uncharacterized protein</fullName>
    </submittedName>
</protein>
<evidence type="ECO:0000313" key="2">
    <source>
        <dbReference type="Proteomes" id="UP000269396"/>
    </source>
</evidence>